<keyword evidence="11" id="KW-0472">Membrane</keyword>
<feature type="transmembrane region" description="Helical" evidence="11">
    <location>
        <begin position="330"/>
        <end position="351"/>
    </location>
</feature>
<feature type="domain" description="PASTA" evidence="13">
    <location>
        <begin position="425"/>
        <end position="493"/>
    </location>
</feature>
<accession>A0A4Z0D2L1</accession>
<evidence type="ECO:0000256" key="6">
    <source>
        <dbReference type="ARBA" id="ARBA00022840"/>
    </source>
</evidence>
<evidence type="ECO:0000259" key="13">
    <source>
        <dbReference type="PROSITE" id="PS51178"/>
    </source>
</evidence>
<dbReference type="GO" id="GO:0005524">
    <property type="term" value="F:ATP binding"/>
    <property type="evidence" value="ECO:0007669"/>
    <property type="project" value="UniProtKB-UniRule"/>
</dbReference>
<dbReference type="FunFam" id="1.10.510.10:FF:000021">
    <property type="entry name" value="Serine/threonine protein kinase"/>
    <property type="match status" value="1"/>
</dbReference>
<dbReference type="Gene3D" id="1.10.510.10">
    <property type="entry name" value="Transferase(Phosphotransferase) domain 1"/>
    <property type="match status" value="1"/>
</dbReference>
<evidence type="ECO:0000313" key="15">
    <source>
        <dbReference type="Proteomes" id="UP000298381"/>
    </source>
</evidence>
<dbReference type="InterPro" id="IPR008271">
    <property type="entry name" value="Ser/Thr_kinase_AS"/>
</dbReference>
<dbReference type="SMART" id="SM00220">
    <property type="entry name" value="S_TKc"/>
    <property type="match status" value="1"/>
</dbReference>
<keyword evidence="11" id="KW-1133">Transmembrane helix</keyword>
<dbReference type="NCBIfam" id="NF033483">
    <property type="entry name" value="PknB_PASTA_kin"/>
    <property type="match status" value="1"/>
</dbReference>
<feature type="binding site" evidence="9">
    <location>
        <position position="39"/>
    </location>
    <ligand>
        <name>ATP</name>
        <dbReference type="ChEBI" id="CHEBI:30616"/>
    </ligand>
</feature>
<keyword evidence="4 9" id="KW-0547">Nucleotide-binding</keyword>
<evidence type="ECO:0000256" key="7">
    <source>
        <dbReference type="ARBA" id="ARBA00047899"/>
    </source>
</evidence>
<evidence type="ECO:0000256" key="5">
    <source>
        <dbReference type="ARBA" id="ARBA00022777"/>
    </source>
</evidence>
<dbReference type="GO" id="GO:0004674">
    <property type="term" value="F:protein serine/threonine kinase activity"/>
    <property type="evidence" value="ECO:0007669"/>
    <property type="project" value="UniProtKB-KW"/>
</dbReference>
<dbReference type="FunFam" id="3.30.200.20:FF:000035">
    <property type="entry name" value="Serine/threonine protein kinase Stk1"/>
    <property type="match status" value="1"/>
</dbReference>
<gene>
    <name evidence="14" type="primary">pknB</name>
    <name evidence="14" type="ORF">E4100_08095</name>
</gene>
<comment type="caution">
    <text evidence="14">The sequence shown here is derived from an EMBL/GenBank/DDBJ whole genome shotgun (WGS) entry which is preliminary data.</text>
</comment>
<keyword evidence="11" id="KW-0812">Transmembrane</keyword>
<dbReference type="EC" id="2.7.11.1" evidence="1"/>
<evidence type="ECO:0000256" key="4">
    <source>
        <dbReference type="ARBA" id="ARBA00022741"/>
    </source>
</evidence>
<dbReference type="RefSeq" id="WP_135271539.1">
    <property type="nucleotide sequence ID" value="NZ_SRIB01000011.1"/>
</dbReference>
<dbReference type="CDD" id="cd06577">
    <property type="entry name" value="PASTA_pknB"/>
    <property type="match status" value="3"/>
</dbReference>
<keyword evidence="2" id="KW-0723">Serine/threonine-protein kinase</keyword>
<keyword evidence="5 14" id="KW-0418">Kinase</keyword>
<keyword evidence="3" id="KW-0808">Transferase</keyword>
<protein>
    <recommendedName>
        <fullName evidence="1">non-specific serine/threonine protein kinase</fullName>
        <ecNumber evidence="1">2.7.11.1</ecNumber>
    </recommendedName>
</protein>
<dbReference type="PROSITE" id="PS00108">
    <property type="entry name" value="PROTEIN_KINASE_ST"/>
    <property type="match status" value="1"/>
</dbReference>
<dbReference type="Gene3D" id="3.30.200.20">
    <property type="entry name" value="Phosphorylase Kinase, domain 1"/>
    <property type="match status" value="1"/>
</dbReference>
<evidence type="ECO:0000256" key="8">
    <source>
        <dbReference type="ARBA" id="ARBA00048679"/>
    </source>
</evidence>
<dbReference type="Pfam" id="PF00069">
    <property type="entry name" value="Pkinase"/>
    <property type="match status" value="1"/>
</dbReference>
<evidence type="ECO:0000259" key="12">
    <source>
        <dbReference type="PROSITE" id="PS50011"/>
    </source>
</evidence>
<dbReference type="InterPro" id="IPR000719">
    <property type="entry name" value="Prot_kinase_dom"/>
</dbReference>
<reference evidence="14 15" key="1">
    <citation type="submission" date="2019-03" db="EMBL/GenBank/DDBJ databases">
        <title>Draft genome sequence data and analysis of a Fermenting Bacterium, Soehngenia longevitae strain 1933PT, isolated from petroleum reservoir in Azerbaijan.</title>
        <authorList>
            <person name="Grouzdev D.S."/>
            <person name="Bidzhieva S.K."/>
            <person name="Sokolova D.S."/>
            <person name="Tourova T.P."/>
            <person name="Poltaraus A.B."/>
            <person name="Nazina T.N."/>
        </authorList>
    </citation>
    <scope>NUCLEOTIDE SEQUENCE [LARGE SCALE GENOMIC DNA]</scope>
    <source>
        <strain evidence="14 15">1933P</strain>
    </source>
</reference>
<evidence type="ECO:0000256" key="2">
    <source>
        <dbReference type="ARBA" id="ARBA00022527"/>
    </source>
</evidence>
<dbReference type="SMART" id="SM00740">
    <property type="entry name" value="PASTA"/>
    <property type="match status" value="3"/>
</dbReference>
<dbReference type="AlphaFoldDB" id="A0A4Z0D2L1"/>
<dbReference type="PROSITE" id="PS50011">
    <property type="entry name" value="PROTEIN_KINASE_DOM"/>
    <property type="match status" value="1"/>
</dbReference>
<dbReference type="CDD" id="cd14014">
    <property type="entry name" value="STKc_PknB_like"/>
    <property type="match status" value="1"/>
</dbReference>
<dbReference type="Proteomes" id="UP000298381">
    <property type="component" value="Unassembled WGS sequence"/>
</dbReference>
<feature type="domain" description="Protein kinase" evidence="12">
    <location>
        <begin position="10"/>
        <end position="275"/>
    </location>
</feature>
<dbReference type="OrthoDB" id="9788659at2"/>
<dbReference type="InterPro" id="IPR017441">
    <property type="entry name" value="Protein_kinase_ATP_BS"/>
</dbReference>
<feature type="domain" description="PASTA" evidence="13">
    <location>
        <begin position="357"/>
        <end position="424"/>
    </location>
</feature>
<dbReference type="Gene3D" id="3.30.10.20">
    <property type="match status" value="3"/>
</dbReference>
<evidence type="ECO:0000256" key="11">
    <source>
        <dbReference type="SAM" id="Phobius"/>
    </source>
</evidence>
<dbReference type="PANTHER" id="PTHR43289">
    <property type="entry name" value="MITOGEN-ACTIVATED PROTEIN KINASE KINASE KINASE 20-RELATED"/>
    <property type="match status" value="1"/>
</dbReference>
<organism evidence="14 15">
    <name type="scientific">Soehngenia longivitae</name>
    <dbReference type="NCBI Taxonomy" id="2562294"/>
    <lineage>
        <taxon>Bacteria</taxon>
        <taxon>Bacillati</taxon>
        <taxon>Bacillota</taxon>
        <taxon>Tissierellia</taxon>
        <taxon>Tissierellales</taxon>
        <taxon>Tissierellaceae</taxon>
        <taxon>Soehngenia</taxon>
    </lineage>
</organism>
<sequence>MIGKMLGNRYEILEQIGIGGMSVVYKAKCHLLDRYVAIKVLKEDLTNDEEFIKKFRKESQAAASLSHPNIVNIYDVGYDKIDGKDIHYIVMEYINGKTLKEVITEKGKLSELEALDYSTQIAEALKHAHKNHIIHRDIKPHNIMITEDNIVKVTDFGIARAVTSSTITTTSNVLGSVHYFSPEQARGGYTDEKSDIYSLGIVMYEMLTGKVPFNGETPIGVALKHVQDEIIPPILENPNISPSFNKIILKCVQKRQSDRYQNVDELLVDLKNIYVNKNGVSSDITTDETLDMTRLIPPVSDKILNNENKNKKNNINRNTKGETHTKKKTTVVAIISAFILTSLLFVGYLQLRNSFSNDDYIVTPKLIGISEEEARKKAEDMGFELDIVDRVQSSDFEEGIIISQNVEEGVKIKPGYPIGVVISLGSENVEVPNLVNKSITEAERLLKEAGLKLGNNIDYEFHDSIPIDYVISQSIEPYTAIAPNTRVDLVISKGPEVEEAIMIQLVGENVNKAISEIKNLGLAIGDIKYESSDNYAANIVMEQSEEPGSTLKPGTKINLKVSSGPASTPPSDPNVPGGEETPGAEEFSINLTVTPFADKDETEITIIRKQDGDTSTVYTKKHKSTDGTFDIPVTGKKGAVFEVYYDGIFQYSKSIEG</sequence>
<dbReference type="SUPFAM" id="SSF56112">
    <property type="entry name" value="Protein kinase-like (PK-like)"/>
    <property type="match status" value="1"/>
</dbReference>
<evidence type="ECO:0000313" key="14">
    <source>
        <dbReference type="EMBL" id="TFZ39575.1"/>
    </source>
</evidence>
<evidence type="ECO:0000256" key="9">
    <source>
        <dbReference type="PROSITE-ProRule" id="PRU10141"/>
    </source>
</evidence>
<comment type="catalytic activity">
    <reaction evidence="8">
        <text>L-seryl-[protein] + ATP = O-phospho-L-seryl-[protein] + ADP + H(+)</text>
        <dbReference type="Rhea" id="RHEA:17989"/>
        <dbReference type="Rhea" id="RHEA-COMP:9863"/>
        <dbReference type="Rhea" id="RHEA-COMP:11604"/>
        <dbReference type="ChEBI" id="CHEBI:15378"/>
        <dbReference type="ChEBI" id="CHEBI:29999"/>
        <dbReference type="ChEBI" id="CHEBI:30616"/>
        <dbReference type="ChEBI" id="CHEBI:83421"/>
        <dbReference type="ChEBI" id="CHEBI:456216"/>
        <dbReference type="EC" id="2.7.11.1"/>
    </reaction>
</comment>
<feature type="domain" description="PASTA" evidence="13">
    <location>
        <begin position="496"/>
        <end position="563"/>
    </location>
</feature>
<dbReference type="PANTHER" id="PTHR43289:SF34">
    <property type="entry name" value="SERINE_THREONINE-PROTEIN KINASE YBDM-RELATED"/>
    <property type="match status" value="1"/>
</dbReference>
<keyword evidence="15" id="KW-1185">Reference proteome</keyword>
<feature type="region of interest" description="Disordered" evidence="10">
    <location>
        <begin position="546"/>
        <end position="583"/>
    </location>
</feature>
<dbReference type="InterPro" id="IPR011009">
    <property type="entry name" value="Kinase-like_dom_sf"/>
</dbReference>
<dbReference type="InterPro" id="IPR005543">
    <property type="entry name" value="PASTA_dom"/>
</dbReference>
<evidence type="ECO:0000256" key="3">
    <source>
        <dbReference type="ARBA" id="ARBA00022679"/>
    </source>
</evidence>
<dbReference type="Pfam" id="PF03793">
    <property type="entry name" value="PASTA"/>
    <property type="match status" value="3"/>
</dbReference>
<evidence type="ECO:0000256" key="10">
    <source>
        <dbReference type="SAM" id="MobiDB-lite"/>
    </source>
</evidence>
<keyword evidence="6 9" id="KW-0067">ATP-binding</keyword>
<comment type="catalytic activity">
    <reaction evidence="7">
        <text>L-threonyl-[protein] + ATP = O-phospho-L-threonyl-[protein] + ADP + H(+)</text>
        <dbReference type="Rhea" id="RHEA:46608"/>
        <dbReference type="Rhea" id="RHEA-COMP:11060"/>
        <dbReference type="Rhea" id="RHEA-COMP:11605"/>
        <dbReference type="ChEBI" id="CHEBI:15378"/>
        <dbReference type="ChEBI" id="CHEBI:30013"/>
        <dbReference type="ChEBI" id="CHEBI:30616"/>
        <dbReference type="ChEBI" id="CHEBI:61977"/>
        <dbReference type="ChEBI" id="CHEBI:456216"/>
        <dbReference type="EC" id="2.7.11.1"/>
    </reaction>
</comment>
<dbReference type="PROSITE" id="PS00107">
    <property type="entry name" value="PROTEIN_KINASE_ATP"/>
    <property type="match status" value="1"/>
</dbReference>
<evidence type="ECO:0000256" key="1">
    <source>
        <dbReference type="ARBA" id="ARBA00012513"/>
    </source>
</evidence>
<name>A0A4Z0D2L1_9FIRM</name>
<dbReference type="PROSITE" id="PS51178">
    <property type="entry name" value="PASTA"/>
    <property type="match status" value="3"/>
</dbReference>
<dbReference type="EMBL" id="SRIB01000011">
    <property type="protein sequence ID" value="TFZ39575.1"/>
    <property type="molecule type" value="Genomic_DNA"/>
</dbReference>
<proteinExistence type="predicted"/>